<dbReference type="InterPro" id="IPR003165">
    <property type="entry name" value="Piwi"/>
</dbReference>
<gene>
    <name evidence="2" type="ORF">PENTCL1PPCAC_29030</name>
</gene>
<evidence type="ECO:0000313" key="3">
    <source>
        <dbReference type="Proteomes" id="UP001432027"/>
    </source>
</evidence>
<name>A0AAV5UIL4_9BILA</name>
<dbReference type="SUPFAM" id="SSF53098">
    <property type="entry name" value="Ribonuclease H-like"/>
    <property type="match status" value="1"/>
</dbReference>
<dbReference type="PANTHER" id="PTHR22891">
    <property type="entry name" value="EUKARYOTIC TRANSLATION INITIATION FACTOR 2C"/>
    <property type="match status" value="1"/>
</dbReference>
<dbReference type="SUPFAM" id="SSF101690">
    <property type="entry name" value="PAZ domain"/>
    <property type="match status" value="1"/>
</dbReference>
<dbReference type="InterPro" id="IPR036397">
    <property type="entry name" value="RNaseH_sf"/>
</dbReference>
<dbReference type="InterPro" id="IPR036085">
    <property type="entry name" value="PAZ_dom_sf"/>
</dbReference>
<evidence type="ECO:0000313" key="2">
    <source>
        <dbReference type="EMBL" id="GMT06856.1"/>
    </source>
</evidence>
<comment type="caution">
    <text evidence="2">The sequence shown here is derived from an EMBL/GenBank/DDBJ whole genome shotgun (WGS) entry which is preliminary data.</text>
</comment>
<dbReference type="SMART" id="SM00950">
    <property type="entry name" value="Piwi"/>
    <property type="match status" value="1"/>
</dbReference>
<sequence length="881" mass="98169">MSTSTIEKKMQELSTAEGHVMPKLAGGTKGRAIDVISNLYPAHFKKHLAFFLYAVDIIAEFDRADGESKRKEITKRTKDDFLEQERKKVATMVFMKICEKKELPGACAYDRASLLISLQKLTKADEGEWIIVLEKDSSPLFKENSIQEANRLIVTIKKAADTYQVTSDDLMRQKLEQLQALMNVVAIATSQNVFKRYNDFVVYKSGVFLMDPAALSLPELPCGSDEKYIGQGFSKGVDIVGAHGKENTMAMILDAKKTAFHYDLQLLSEKMKMMSIENHIVLLNRQLKRLRAIVHYPGSFKKGDRERSVQIDGFGCPVRETVLDINGRKIKLADFVLQKYNTKLKDLSLPCVITKSGTFSPETLLIAPNQRVRVDQMQKAVQEAIIKASASKPSDRKAEITKLRGTIIAPKEMGVEVDAAPMKAPARILGSPSIGTGQGEVRPRNGTWLVKRFVRGAACEKWTLAFIRSQGDRVDLRKAADAIVRKATELGMYLGHPMLVEEQANRRDVDSQTAELVRKAKLAGSQFIMMVTYSRIENHDALKKAELEYDIVTQQLKSETAGVLHMKAATLSNVLKKTNEKLGGVNLTVNSKDLPRWLLARDTLVCGMTIDQPRPQMKDEIENKAQPDRPAIIAWGSNAVKGGGNGETEAVHFSGGYSYAYPRESKIVPAQETTKKDVIRRIVESFKACRGLLPATVLLIRRINEGDSKMVLAEVDEWKEIFSSMGVSPKMVVVTANLNHASRVFNPNMDVRARAMEQNLEAGLAVDSVITSPTQNEFLLQAHVPRQGTARPTKYNILYCDEGLKISMDSIECAMFALCHTHGVCDMTTALPTPLKISEECCKRALNLFHHAAGKRWVIEDLNKDLAVQQNTPLDMLRTNA</sequence>
<dbReference type="Gene3D" id="3.30.420.10">
    <property type="entry name" value="Ribonuclease H-like superfamily/Ribonuclease H"/>
    <property type="match status" value="1"/>
</dbReference>
<dbReference type="Gene3D" id="2.170.260.10">
    <property type="entry name" value="paz domain"/>
    <property type="match status" value="1"/>
</dbReference>
<reference evidence="2" key="1">
    <citation type="submission" date="2023-10" db="EMBL/GenBank/DDBJ databases">
        <title>Genome assembly of Pristionchus species.</title>
        <authorList>
            <person name="Yoshida K."/>
            <person name="Sommer R.J."/>
        </authorList>
    </citation>
    <scope>NUCLEOTIDE SEQUENCE</scope>
    <source>
        <strain evidence="2">RS0144</strain>
    </source>
</reference>
<dbReference type="PROSITE" id="PS50822">
    <property type="entry name" value="PIWI"/>
    <property type="match status" value="1"/>
</dbReference>
<evidence type="ECO:0000259" key="1">
    <source>
        <dbReference type="PROSITE" id="PS50822"/>
    </source>
</evidence>
<dbReference type="InterPro" id="IPR012337">
    <property type="entry name" value="RNaseH-like_sf"/>
</dbReference>
<keyword evidence="3" id="KW-1185">Reference proteome</keyword>
<proteinExistence type="predicted"/>
<dbReference type="Pfam" id="PF02171">
    <property type="entry name" value="Piwi"/>
    <property type="match status" value="1"/>
</dbReference>
<dbReference type="Gene3D" id="3.40.50.2300">
    <property type="match status" value="1"/>
</dbReference>
<protein>
    <recommendedName>
        <fullName evidence="1">Piwi domain-containing protein</fullName>
    </recommendedName>
</protein>
<dbReference type="GO" id="GO:0003676">
    <property type="term" value="F:nucleic acid binding"/>
    <property type="evidence" value="ECO:0007669"/>
    <property type="project" value="InterPro"/>
</dbReference>
<accession>A0AAV5UIL4</accession>
<dbReference type="AlphaFoldDB" id="A0AAV5UIL4"/>
<feature type="domain" description="Piwi" evidence="1">
    <location>
        <begin position="726"/>
        <end position="850"/>
    </location>
</feature>
<dbReference type="Proteomes" id="UP001432027">
    <property type="component" value="Unassembled WGS sequence"/>
</dbReference>
<organism evidence="2 3">
    <name type="scientific">Pristionchus entomophagus</name>
    <dbReference type="NCBI Taxonomy" id="358040"/>
    <lineage>
        <taxon>Eukaryota</taxon>
        <taxon>Metazoa</taxon>
        <taxon>Ecdysozoa</taxon>
        <taxon>Nematoda</taxon>
        <taxon>Chromadorea</taxon>
        <taxon>Rhabditida</taxon>
        <taxon>Rhabditina</taxon>
        <taxon>Diplogasteromorpha</taxon>
        <taxon>Diplogasteroidea</taxon>
        <taxon>Neodiplogasteridae</taxon>
        <taxon>Pristionchus</taxon>
    </lineage>
</organism>
<dbReference type="EMBL" id="BTSX01000006">
    <property type="protein sequence ID" value="GMT06856.1"/>
    <property type="molecule type" value="Genomic_DNA"/>
</dbReference>